<evidence type="ECO:0000256" key="7">
    <source>
        <dbReference type="HAMAP-Rule" id="MF_00523"/>
    </source>
</evidence>
<keyword evidence="5 7" id="KW-0443">Lipid metabolism</keyword>
<dbReference type="Gene3D" id="1.20.5.170">
    <property type="match status" value="1"/>
</dbReference>
<dbReference type="PANTHER" id="PTHR43378">
    <property type="entry name" value="UDP-3-O-ACYLGLUCOSAMINE N-ACYLTRANSFERASE"/>
    <property type="match status" value="1"/>
</dbReference>
<dbReference type="PANTHER" id="PTHR43378:SF2">
    <property type="entry name" value="UDP-3-O-ACYLGLUCOSAMINE N-ACYLTRANSFERASE 1, MITOCHONDRIAL-RELATED"/>
    <property type="match status" value="1"/>
</dbReference>
<evidence type="ECO:0000313" key="9">
    <source>
        <dbReference type="EMBL" id="ODN66323.1"/>
    </source>
</evidence>
<dbReference type="GO" id="GO:0016020">
    <property type="term" value="C:membrane"/>
    <property type="evidence" value="ECO:0007669"/>
    <property type="project" value="GOC"/>
</dbReference>
<reference evidence="9 10" key="1">
    <citation type="submission" date="2016-07" db="EMBL/GenBank/DDBJ databases">
        <title>Draft Genome Sequence of Methylophaga muralis Bur 1.</title>
        <authorList>
            <person name="Vasilenko O.V."/>
            <person name="Doronina N.V."/>
            <person name="Shmareva M.N."/>
            <person name="Tarlachkov S.V."/>
            <person name="Mustakhimov I."/>
            <person name="Trotsenko Y.A."/>
        </authorList>
    </citation>
    <scope>NUCLEOTIDE SEQUENCE [LARGE SCALE GENOMIC DNA]</scope>
    <source>
        <strain evidence="9 10">Bur 1</strain>
    </source>
</reference>
<evidence type="ECO:0000256" key="3">
    <source>
        <dbReference type="ARBA" id="ARBA00022679"/>
    </source>
</evidence>
<accession>A0A1E3GQJ2</accession>
<dbReference type="InterPro" id="IPR001451">
    <property type="entry name" value="Hexapep"/>
</dbReference>
<protein>
    <recommendedName>
        <fullName evidence="7">UDP-3-O-acylglucosamine N-acyltransferase</fullName>
        <ecNumber evidence="7">2.3.1.191</ecNumber>
    </recommendedName>
</protein>
<dbReference type="Gene3D" id="3.40.1390.10">
    <property type="entry name" value="MurE/MurF, N-terminal domain"/>
    <property type="match status" value="1"/>
</dbReference>
<dbReference type="SUPFAM" id="SSF51161">
    <property type="entry name" value="Trimeric LpxA-like enzymes"/>
    <property type="match status" value="1"/>
</dbReference>
<dbReference type="GO" id="GO:0009245">
    <property type="term" value="P:lipid A biosynthetic process"/>
    <property type="evidence" value="ECO:0007669"/>
    <property type="project" value="UniProtKB-UniRule"/>
</dbReference>
<evidence type="ECO:0000256" key="1">
    <source>
        <dbReference type="ARBA" id="ARBA00022516"/>
    </source>
</evidence>
<comment type="pathway">
    <text evidence="7">Bacterial outer membrane biogenesis; LPS lipid A biosynthesis.</text>
</comment>
<sequence length="338" mass="35815">MVWTLAQIASEIGAQLVGNADKKITGVGTLQNAKDTDISFLANTKYRQYLKSTSAGCVIVSPDDLAEVKTNALVIDDTYVAYARVASLLYPEELPDNGIHSSVVIGDNCNIANSARISAQVFIGANVQIGDNVVIGPGCIVENDVKIGADTRLMSNVTLCRKVSIGQRVRIHPGVVIGADGFGIANDKGKWLKIPQVGKVIIGDDVEIGANTTIDRGAIDDTIISNGVKLDNQIQIGHNVFIGEHTVIAGCVGISGSTRIGSHCAIGGGTGIAGHIEITDGVQLTGMSMVTKSIMTAGTYSSGIPVEPTRDWHRNVVRYRQLDKLNDKIKQLEAKLNQ</sequence>
<keyword evidence="2 7" id="KW-0441">Lipid A biosynthesis</keyword>
<comment type="caution">
    <text evidence="9">The sequence shown here is derived from an EMBL/GenBank/DDBJ whole genome shotgun (WGS) entry which is preliminary data.</text>
</comment>
<dbReference type="InterPro" id="IPR011004">
    <property type="entry name" value="Trimer_LpxA-like_sf"/>
</dbReference>
<dbReference type="AlphaFoldDB" id="A0A1E3GQJ2"/>
<dbReference type="RefSeq" id="WP_069296395.1">
    <property type="nucleotide sequence ID" value="NZ_MCRI01000022.1"/>
</dbReference>
<keyword evidence="4 7" id="KW-0677">Repeat</keyword>
<dbReference type="UniPathway" id="UPA00973"/>
<evidence type="ECO:0000256" key="6">
    <source>
        <dbReference type="ARBA" id="ARBA00023315"/>
    </source>
</evidence>
<dbReference type="Pfam" id="PF00132">
    <property type="entry name" value="Hexapep"/>
    <property type="match status" value="1"/>
</dbReference>
<evidence type="ECO:0000259" key="8">
    <source>
        <dbReference type="Pfam" id="PF04613"/>
    </source>
</evidence>
<comment type="catalytic activity">
    <reaction evidence="7">
        <text>a UDP-3-O-[(3R)-3-hydroxyacyl]-alpha-D-glucosamine + a (3R)-hydroxyacyl-[ACP] = a UDP-2-N,3-O-bis[(3R)-3-hydroxyacyl]-alpha-D-glucosamine + holo-[ACP] + H(+)</text>
        <dbReference type="Rhea" id="RHEA:53836"/>
        <dbReference type="Rhea" id="RHEA-COMP:9685"/>
        <dbReference type="Rhea" id="RHEA-COMP:9945"/>
        <dbReference type="ChEBI" id="CHEBI:15378"/>
        <dbReference type="ChEBI" id="CHEBI:64479"/>
        <dbReference type="ChEBI" id="CHEBI:78827"/>
        <dbReference type="ChEBI" id="CHEBI:137740"/>
        <dbReference type="ChEBI" id="CHEBI:137748"/>
        <dbReference type="EC" id="2.3.1.191"/>
    </reaction>
</comment>
<gene>
    <name evidence="7 9" type="primary">lpxD</name>
    <name evidence="9" type="ORF">A9E74_01971</name>
</gene>
<feature type="active site" description="Proton acceptor" evidence="7">
    <location>
        <position position="238"/>
    </location>
</feature>
<dbReference type="Pfam" id="PF14602">
    <property type="entry name" value="Hexapep_2"/>
    <property type="match status" value="1"/>
</dbReference>
<dbReference type="NCBIfam" id="NF002060">
    <property type="entry name" value="PRK00892.1"/>
    <property type="match status" value="1"/>
</dbReference>
<name>A0A1E3GQJ2_9GAMM</name>
<comment type="subunit">
    <text evidence="7">Homotrimer.</text>
</comment>
<dbReference type="Proteomes" id="UP000094379">
    <property type="component" value="Unassembled WGS sequence"/>
</dbReference>
<evidence type="ECO:0000256" key="4">
    <source>
        <dbReference type="ARBA" id="ARBA00022737"/>
    </source>
</evidence>
<proteinExistence type="inferred from homology"/>
<keyword evidence="1 7" id="KW-0444">Lipid biosynthesis</keyword>
<keyword evidence="10" id="KW-1185">Reference proteome</keyword>
<comment type="similarity">
    <text evidence="7">Belongs to the transferase hexapeptide repeat family. LpxD subfamily.</text>
</comment>
<organism evidence="9 10">
    <name type="scientific">Methylophaga muralis</name>
    <dbReference type="NCBI Taxonomy" id="291169"/>
    <lineage>
        <taxon>Bacteria</taxon>
        <taxon>Pseudomonadati</taxon>
        <taxon>Pseudomonadota</taxon>
        <taxon>Gammaproteobacteria</taxon>
        <taxon>Thiotrichales</taxon>
        <taxon>Piscirickettsiaceae</taxon>
        <taxon>Methylophaga</taxon>
    </lineage>
</organism>
<evidence type="ECO:0000313" key="10">
    <source>
        <dbReference type="Proteomes" id="UP000094379"/>
    </source>
</evidence>
<dbReference type="InterPro" id="IPR007691">
    <property type="entry name" value="LpxD"/>
</dbReference>
<dbReference type="HAMAP" id="MF_00523">
    <property type="entry name" value="LpxD"/>
    <property type="match status" value="1"/>
</dbReference>
<dbReference type="Gene3D" id="2.160.10.10">
    <property type="entry name" value="Hexapeptide repeat proteins"/>
    <property type="match status" value="1"/>
</dbReference>
<keyword evidence="3 7" id="KW-0808">Transferase</keyword>
<dbReference type="EC" id="2.3.1.191" evidence="7"/>
<dbReference type="NCBIfam" id="TIGR01853">
    <property type="entry name" value="lipid_A_lpxD"/>
    <property type="match status" value="1"/>
</dbReference>
<feature type="domain" description="UDP-3-O-[3-hydroxymyristoyl] glucosamine N-acyltransferase non-repeat region" evidence="8">
    <location>
        <begin position="22"/>
        <end position="87"/>
    </location>
</feature>
<dbReference type="PATRIC" id="fig|291169.3.peg.1981"/>
<comment type="function">
    <text evidence="7">Catalyzes the N-acylation of UDP-3-O-acylglucosamine using 3-hydroxyacyl-ACP as the acyl donor. Is involved in the biosynthesis of lipid A, a phosphorylated glycolipid that anchors the lipopolysaccharide to the outer membrane of the cell.</text>
</comment>
<evidence type="ECO:0000256" key="5">
    <source>
        <dbReference type="ARBA" id="ARBA00023098"/>
    </source>
</evidence>
<evidence type="ECO:0000256" key="2">
    <source>
        <dbReference type="ARBA" id="ARBA00022556"/>
    </source>
</evidence>
<dbReference type="InterPro" id="IPR020573">
    <property type="entry name" value="UDP_GlcNAc_AcTrfase_non-rep"/>
</dbReference>
<dbReference type="STRING" id="291169.A9E74_01971"/>
<dbReference type="EMBL" id="MCRI01000022">
    <property type="protein sequence ID" value="ODN66323.1"/>
    <property type="molecule type" value="Genomic_DNA"/>
</dbReference>
<dbReference type="Pfam" id="PF04613">
    <property type="entry name" value="LpxD"/>
    <property type="match status" value="1"/>
</dbReference>
<dbReference type="GO" id="GO:0016410">
    <property type="term" value="F:N-acyltransferase activity"/>
    <property type="evidence" value="ECO:0007669"/>
    <property type="project" value="InterPro"/>
</dbReference>
<dbReference type="CDD" id="cd03352">
    <property type="entry name" value="LbH_LpxD"/>
    <property type="match status" value="1"/>
</dbReference>
<keyword evidence="6 7" id="KW-0012">Acyltransferase</keyword>
<dbReference type="GO" id="GO:0103118">
    <property type="term" value="F:UDP-3-O-[(3R)-3-hydroxyacyl]-glucosamine N-acyltransferase activity"/>
    <property type="evidence" value="ECO:0007669"/>
    <property type="project" value="UniProtKB-EC"/>
</dbReference>